<evidence type="ECO:0008006" key="3">
    <source>
        <dbReference type="Google" id="ProtNLM"/>
    </source>
</evidence>
<organism evidence="1 2">
    <name type="scientific">Rhizobium quercicola</name>
    <dbReference type="NCBI Taxonomy" id="2901226"/>
    <lineage>
        <taxon>Bacteria</taxon>
        <taxon>Pseudomonadati</taxon>
        <taxon>Pseudomonadota</taxon>
        <taxon>Alphaproteobacteria</taxon>
        <taxon>Hyphomicrobiales</taxon>
        <taxon>Rhizobiaceae</taxon>
        <taxon>Rhizobium/Agrobacterium group</taxon>
        <taxon>Rhizobium</taxon>
    </lineage>
</organism>
<name>A0A9X1NS90_9HYPH</name>
<accession>A0A9X1NS90</accession>
<reference evidence="1" key="1">
    <citation type="submission" date="2021-12" db="EMBL/GenBank/DDBJ databases">
        <authorList>
            <person name="Li Y."/>
        </authorList>
    </citation>
    <scope>NUCLEOTIDE SEQUENCE</scope>
    <source>
        <strain evidence="1">DKSPLA3</strain>
    </source>
</reference>
<sequence>MEIQASGDVRVRNILGRLEMILDNENARIGVDPTFDLKASNLRKSRCLYELTMLNRRQAPPTDVSPSYLSQAKHIRNKLATNSEKVEAHLEACRSVVELLKTAAQDADADGIYSEEQFRYGAMV</sequence>
<proteinExistence type="predicted"/>
<dbReference type="RefSeq" id="WP_231812515.1">
    <property type="nucleotide sequence ID" value="NZ_JAJOZR010000003.1"/>
</dbReference>
<gene>
    <name evidence="1" type="ORF">LRX75_05215</name>
</gene>
<comment type="caution">
    <text evidence="1">The sequence shown here is derived from an EMBL/GenBank/DDBJ whole genome shotgun (WGS) entry which is preliminary data.</text>
</comment>
<keyword evidence="2" id="KW-1185">Reference proteome</keyword>
<dbReference type="AlphaFoldDB" id="A0A9X1NS90"/>
<dbReference type="Proteomes" id="UP001139089">
    <property type="component" value="Unassembled WGS sequence"/>
</dbReference>
<evidence type="ECO:0000313" key="2">
    <source>
        <dbReference type="Proteomes" id="UP001139089"/>
    </source>
</evidence>
<protein>
    <recommendedName>
        <fullName evidence="3">Flagellar protein FlgN</fullName>
    </recommendedName>
</protein>
<dbReference type="EMBL" id="JAJOZR010000003">
    <property type="protein sequence ID" value="MCD7108441.1"/>
    <property type="molecule type" value="Genomic_DNA"/>
</dbReference>
<evidence type="ECO:0000313" key="1">
    <source>
        <dbReference type="EMBL" id="MCD7108441.1"/>
    </source>
</evidence>